<evidence type="ECO:0000256" key="9">
    <source>
        <dbReference type="ARBA" id="ARBA00023242"/>
    </source>
</evidence>
<keyword evidence="4" id="KW-0227">DNA damage</keyword>
<evidence type="ECO:0000256" key="12">
    <source>
        <dbReference type="SAM" id="MobiDB-lite"/>
    </source>
</evidence>
<keyword evidence="16" id="KW-1185">Reference proteome</keyword>
<feature type="region of interest" description="Disordered" evidence="12">
    <location>
        <begin position="556"/>
        <end position="582"/>
    </location>
</feature>
<dbReference type="InterPro" id="IPR005491">
    <property type="entry name" value="ENT_dom"/>
</dbReference>
<feature type="region of interest" description="Disordered" evidence="12">
    <location>
        <begin position="1541"/>
        <end position="1572"/>
    </location>
</feature>
<dbReference type="Pfam" id="PF03735">
    <property type="entry name" value="ENT"/>
    <property type="match status" value="1"/>
</dbReference>
<feature type="signal peptide" evidence="13">
    <location>
        <begin position="1"/>
        <end position="17"/>
    </location>
</feature>
<keyword evidence="6" id="KW-0805">Transcription regulation</keyword>
<dbReference type="PROSITE" id="PS51138">
    <property type="entry name" value="ENT"/>
    <property type="match status" value="1"/>
</dbReference>
<dbReference type="FunFam" id="1.10.1240.40:FF:000001">
    <property type="entry name" value="BRCA2-interacting transcriptional repressor EMSY isoform X1"/>
    <property type="match status" value="1"/>
</dbReference>
<feature type="compositionally biased region" description="Polar residues" evidence="12">
    <location>
        <begin position="1284"/>
        <end position="1302"/>
    </location>
</feature>
<evidence type="ECO:0000256" key="5">
    <source>
        <dbReference type="ARBA" id="ARBA00022853"/>
    </source>
</evidence>
<dbReference type="GO" id="GO:0006325">
    <property type="term" value="P:chromatin organization"/>
    <property type="evidence" value="ECO:0007669"/>
    <property type="project" value="UniProtKB-KW"/>
</dbReference>
<reference evidence="15 16" key="1">
    <citation type="submission" date="2021-06" db="EMBL/GenBank/DDBJ databases">
        <title>Chromosome-level genome assembly of the red-tail catfish (Hemibagrus wyckioides).</title>
        <authorList>
            <person name="Shao F."/>
        </authorList>
    </citation>
    <scope>NUCLEOTIDE SEQUENCE [LARGE SCALE GENOMIC DNA]</scope>
    <source>
        <strain evidence="15">EC202008001</strain>
        <tissue evidence="15">Blood</tissue>
    </source>
</reference>
<dbReference type="PROSITE" id="PS51125">
    <property type="entry name" value="NHL"/>
    <property type="match status" value="1"/>
</dbReference>
<name>A0A9D3NHA9_9TELE</name>
<dbReference type="SUPFAM" id="SSF63829">
    <property type="entry name" value="Calcium-dependent phosphotriesterase"/>
    <property type="match status" value="1"/>
</dbReference>
<organism evidence="15 16">
    <name type="scientific">Hemibagrus wyckioides</name>
    <dbReference type="NCBI Taxonomy" id="337641"/>
    <lineage>
        <taxon>Eukaryota</taxon>
        <taxon>Metazoa</taxon>
        <taxon>Chordata</taxon>
        <taxon>Craniata</taxon>
        <taxon>Vertebrata</taxon>
        <taxon>Euteleostomi</taxon>
        <taxon>Actinopterygii</taxon>
        <taxon>Neopterygii</taxon>
        <taxon>Teleostei</taxon>
        <taxon>Ostariophysi</taxon>
        <taxon>Siluriformes</taxon>
        <taxon>Bagridae</taxon>
        <taxon>Hemibagrus</taxon>
    </lineage>
</organism>
<keyword evidence="2" id="KW-0678">Repressor</keyword>
<dbReference type="Proteomes" id="UP000824219">
    <property type="component" value="Linkage Group LG16"/>
</dbReference>
<dbReference type="InterPro" id="IPR001258">
    <property type="entry name" value="NHL_repeat"/>
</dbReference>
<dbReference type="InterPro" id="IPR036142">
    <property type="entry name" value="ENT_dom-like_sf"/>
</dbReference>
<evidence type="ECO:0000313" key="15">
    <source>
        <dbReference type="EMBL" id="KAG7322389.1"/>
    </source>
</evidence>
<feature type="compositionally biased region" description="Polar residues" evidence="12">
    <location>
        <begin position="1354"/>
        <end position="1369"/>
    </location>
</feature>
<accession>A0A9D3NHA9</accession>
<feature type="chain" id="PRO_5039417251" description="BRCA2-interacting transcriptional repressor EMSY" evidence="13">
    <location>
        <begin position="18"/>
        <end position="1572"/>
    </location>
</feature>
<feature type="compositionally biased region" description="Acidic residues" evidence="12">
    <location>
        <begin position="1544"/>
        <end position="1555"/>
    </location>
</feature>
<feature type="region of interest" description="Disordered" evidence="12">
    <location>
        <begin position="1130"/>
        <end position="1400"/>
    </location>
</feature>
<feature type="compositionally biased region" description="Basic and acidic residues" evidence="12">
    <location>
        <begin position="1130"/>
        <end position="1142"/>
    </location>
</feature>
<feature type="compositionally biased region" description="Low complexity" evidence="12">
    <location>
        <begin position="1387"/>
        <end position="1396"/>
    </location>
</feature>
<dbReference type="EMBL" id="JAHKSW010000016">
    <property type="protein sequence ID" value="KAG7322389.1"/>
    <property type="molecule type" value="Genomic_DNA"/>
</dbReference>
<evidence type="ECO:0000256" key="2">
    <source>
        <dbReference type="ARBA" id="ARBA00022491"/>
    </source>
</evidence>
<dbReference type="SMART" id="SM01191">
    <property type="entry name" value="ENT"/>
    <property type="match status" value="1"/>
</dbReference>
<dbReference type="InterPro" id="IPR033482">
    <property type="entry name" value="EMSY"/>
</dbReference>
<dbReference type="PANTHER" id="PTHR16500">
    <property type="entry name" value="BRCA2-INTERACTING TRANSCRIPTIONAL REPRESSOR EMSY"/>
    <property type="match status" value="1"/>
</dbReference>
<feature type="compositionally biased region" description="Low complexity" evidence="12">
    <location>
        <begin position="516"/>
        <end position="535"/>
    </location>
</feature>
<evidence type="ECO:0000256" key="4">
    <source>
        <dbReference type="ARBA" id="ARBA00022763"/>
    </source>
</evidence>
<evidence type="ECO:0000256" key="1">
    <source>
        <dbReference type="ARBA" id="ARBA00004123"/>
    </source>
</evidence>
<keyword evidence="8" id="KW-0234">DNA repair</keyword>
<feature type="compositionally biased region" description="Pro residues" evidence="12">
    <location>
        <begin position="1254"/>
        <end position="1266"/>
    </location>
</feature>
<evidence type="ECO:0000256" key="6">
    <source>
        <dbReference type="ARBA" id="ARBA00023015"/>
    </source>
</evidence>
<dbReference type="OrthoDB" id="10035579at2759"/>
<evidence type="ECO:0000256" key="8">
    <source>
        <dbReference type="ARBA" id="ARBA00023204"/>
    </source>
</evidence>
<keyword evidence="3" id="KW-0677">Repeat</keyword>
<dbReference type="PANTHER" id="PTHR16500:SF3">
    <property type="entry name" value="BRCA2-INTERACTING TRANSCRIPTIONAL REPRESSOR EMSY"/>
    <property type="match status" value="1"/>
</dbReference>
<feature type="compositionally biased region" description="Low complexity" evidence="12">
    <location>
        <begin position="1319"/>
        <end position="1334"/>
    </location>
</feature>
<sequence>MAIIFLVMFVMYSTLNSHYVALGRKRNVSIAGKTLYKLDVSWPKYSEHFTGEVFGVAVNHQAGVVYVAQRGENVPKVLVFSTDGNFLHAWNTSTLEMPHGIFLANASSVPTVWITDVGNGPYGHSIKQYSSSGKLLQVLGTAGKAGSGLTPLQFDQPADIFIHDSTREIYIVDGDGGMNNRLIKLSQDLQMMWMHGEKGEGLSQFYIPHSVAVDNFQRVWVADRGNKRIQVFNSVTGDWLGSWGSCFTDDAPYSVRLTPDQKYLVVAQLNTNRITLLEAPPVGIIGQCKVDGKFIKAFLRAAVAAALVFWRRLNIKHGGLWGLGLAKDNVFLKIHTKQSVHISDSVRCLLEWMIQQEKPQLPATMPVVWPMLLDLSRDDCKRILRKLELEAYAGVISALRAQGDLTKDKKDLLGELTKVLSISTERHRAEVRRAVNDERLTTIAYHMSGPNSSSEWSIEGRRLVPLMPRLVPQTAFTVTANAVASATAHQNSSLLLPAETGNKEVVVCYSYTSTTATPPSVSAPSGSVAAAVKSPRPTSPASNVVVLPSGSTVYVKSVSCSDEDEKPRKRRRTNSSGSSPVLLKEVPKVTPPASKSIAVPVSGSPKMSNLMQSIANSLPPHMSPVKITFTKPSTQATNTTTQKVIIVTTSASSSFVPNILSKSHNYAAVSKLVSSSAATSSGQKQTMVISAGTTTAPGPVAVTTVVSSTPAVVMSTVAQTGSTAAVKVATARMPSPKALVGSPSQILQFPKQQQQQPQQSVSPKGLSASPLSSSPQTTSTVSVSKPTIQIKQESGVKIITQQMQPSKILPKPSSAAMPSSSSGPIMVVSSNGAIMTTKLVSTPTGTQATYTRPAVTASIGARMAASPAGTTYVKTTSGSIITVVPKSLATLGGKIISTNIVSGTTTKITTIPMTSKPNVIVVQKTTGKGTTIQGLPGKNVVTTLLNAGGEKALQAVPGAKPAIITASRPITKMIVTQPKGLGSAVQPSTTTKLIPTKIVYNQQGKTQVLIKPKPMAFQATVVSEQARQLVTETLQQVTRGPEASVIPGSSQEVALKDDAPSYIESSPTSSDNTHDTQSVVHVISSRGQDWTEQEVSVEASPTIIYQDMSGEAQSATSTIKALLELQQTTAKEKAEAKPRQHTIDLSQMAVPIQMPTERRQSPEPSGQAAGEPETPAEATGKAGKAAAGGEVSASALSSTVKSSNTAPSSSTSSITLQAGAGKPLEEQTVVEEGEMEGDTLDPQTGLFYRSVNPLAPPPPPPPPPPLLQQHRTPTHTLSKPVVLSISTPSKSTLSQTEASKLSPSIRPPAPAVTTRVDKPSVSPAPSLSAPSGSGTQHTPPTKPVHTPQLPRLQQAPSSHNRPNTHTQLSQPPPLQAHHPVASDKAASSSSSSSSSSQQTIITQGAAVTKITFGATPVSSSSGEAAVKLHAESSSEKPNVSDILKISMMEAEIEPGTEAMVVDSSSDCSTFSKAASTSPLISSSKHTHSHPHATFGRIQKSKDLDVIQVIPQYSIMPDSSQSNVVVEPSGFLEITDYTSQRLDDEATLDQEVDSSNDEGAAPSPMETCADQSQ</sequence>
<feature type="compositionally biased region" description="Low complexity" evidence="12">
    <location>
        <begin position="1168"/>
        <end position="1215"/>
    </location>
</feature>
<keyword evidence="13" id="KW-0732">Signal</keyword>
<dbReference type="SUPFAM" id="SSF158639">
    <property type="entry name" value="ENT-like"/>
    <property type="match status" value="1"/>
</dbReference>
<evidence type="ECO:0000256" key="3">
    <source>
        <dbReference type="ARBA" id="ARBA00022737"/>
    </source>
</evidence>
<evidence type="ECO:0000256" key="10">
    <source>
        <dbReference type="ARBA" id="ARBA00073247"/>
    </source>
</evidence>
<feature type="region of interest" description="Disordered" evidence="12">
    <location>
        <begin position="748"/>
        <end position="786"/>
    </location>
</feature>
<dbReference type="InterPro" id="IPR011042">
    <property type="entry name" value="6-blade_b-propeller_TolB-like"/>
</dbReference>
<comment type="caution">
    <text evidence="15">The sequence shown here is derived from an EMBL/GenBank/DDBJ whole genome shotgun (WGS) entry which is preliminary data.</text>
</comment>
<evidence type="ECO:0000256" key="11">
    <source>
        <dbReference type="PROSITE-ProRule" id="PRU00504"/>
    </source>
</evidence>
<feature type="compositionally biased region" description="Acidic residues" evidence="12">
    <location>
        <begin position="1228"/>
        <end position="1239"/>
    </location>
</feature>
<feature type="repeat" description="NHL" evidence="11">
    <location>
        <begin position="196"/>
        <end position="235"/>
    </location>
</feature>
<dbReference type="Gene3D" id="2.120.10.30">
    <property type="entry name" value="TolB, C-terminal domain"/>
    <property type="match status" value="1"/>
</dbReference>
<dbReference type="Gene3D" id="1.10.1240.40">
    <property type="entry name" value="ENT domain"/>
    <property type="match status" value="1"/>
</dbReference>
<keyword evidence="9" id="KW-0539">Nucleus</keyword>
<evidence type="ECO:0000256" key="13">
    <source>
        <dbReference type="SAM" id="SignalP"/>
    </source>
</evidence>
<keyword evidence="7" id="KW-0804">Transcription</keyword>
<feature type="region of interest" description="Disordered" evidence="12">
    <location>
        <begin position="516"/>
        <end position="544"/>
    </location>
</feature>
<feature type="domain" description="ENT" evidence="14">
    <location>
        <begin position="380"/>
        <end position="464"/>
    </location>
</feature>
<dbReference type="GO" id="GO:0005654">
    <property type="term" value="C:nucleoplasm"/>
    <property type="evidence" value="ECO:0007669"/>
    <property type="project" value="TreeGrafter"/>
</dbReference>
<evidence type="ECO:0000259" key="14">
    <source>
        <dbReference type="PROSITE" id="PS51138"/>
    </source>
</evidence>
<dbReference type="Pfam" id="PF01436">
    <property type="entry name" value="NHL"/>
    <property type="match status" value="1"/>
</dbReference>
<dbReference type="GO" id="GO:0006281">
    <property type="term" value="P:DNA repair"/>
    <property type="evidence" value="ECO:0007669"/>
    <property type="project" value="UniProtKB-KW"/>
</dbReference>
<evidence type="ECO:0000256" key="7">
    <source>
        <dbReference type="ARBA" id="ARBA00023163"/>
    </source>
</evidence>
<dbReference type="GO" id="GO:0006355">
    <property type="term" value="P:regulation of DNA-templated transcription"/>
    <property type="evidence" value="ECO:0007669"/>
    <property type="project" value="InterPro"/>
</dbReference>
<proteinExistence type="predicted"/>
<comment type="subcellular location">
    <subcellularLocation>
        <location evidence="1">Nucleus</location>
    </subcellularLocation>
</comment>
<keyword evidence="5" id="KW-0156">Chromatin regulator</keyword>
<evidence type="ECO:0000313" key="16">
    <source>
        <dbReference type="Proteomes" id="UP000824219"/>
    </source>
</evidence>
<protein>
    <recommendedName>
        <fullName evidence="10">BRCA2-interacting transcriptional repressor EMSY</fullName>
    </recommendedName>
</protein>
<gene>
    <name evidence="15" type="ORF">KOW79_013735</name>
</gene>